<evidence type="ECO:0000313" key="1">
    <source>
        <dbReference type="EMBL" id="KAJ0184478.1"/>
    </source>
</evidence>
<reference evidence="1 2" key="1">
    <citation type="journal article" date="2017" name="Nat. Commun.">
        <title>Genome assembly with in vitro proximity ligation data and whole-genome triplication in lettuce.</title>
        <authorList>
            <person name="Reyes-Chin-Wo S."/>
            <person name="Wang Z."/>
            <person name="Yang X."/>
            <person name="Kozik A."/>
            <person name="Arikit S."/>
            <person name="Song C."/>
            <person name="Xia L."/>
            <person name="Froenicke L."/>
            <person name="Lavelle D.O."/>
            <person name="Truco M.J."/>
            <person name="Xia R."/>
            <person name="Zhu S."/>
            <person name="Xu C."/>
            <person name="Xu H."/>
            <person name="Xu X."/>
            <person name="Cox K."/>
            <person name="Korf I."/>
            <person name="Meyers B.C."/>
            <person name="Michelmore R.W."/>
        </authorList>
    </citation>
    <scope>NUCLEOTIDE SEQUENCE [LARGE SCALE GENOMIC DNA]</scope>
    <source>
        <strain evidence="2">cv. Salinas</strain>
        <tissue evidence="1">Seedlings</tissue>
    </source>
</reference>
<dbReference type="Proteomes" id="UP000235145">
    <property type="component" value="Unassembled WGS sequence"/>
</dbReference>
<accession>A0A9R1UC97</accession>
<organism evidence="1 2">
    <name type="scientific">Lactuca sativa</name>
    <name type="common">Garden lettuce</name>
    <dbReference type="NCBI Taxonomy" id="4236"/>
    <lineage>
        <taxon>Eukaryota</taxon>
        <taxon>Viridiplantae</taxon>
        <taxon>Streptophyta</taxon>
        <taxon>Embryophyta</taxon>
        <taxon>Tracheophyta</taxon>
        <taxon>Spermatophyta</taxon>
        <taxon>Magnoliopsida</taxon>
        <taxon>eudicotyledons</taxon>
        <taxon>Gunneridae</taxon>
        <taxon>Pentapetalae</taxon>
        <taxon>asterids</taxon>
        <taxon>campanulids</taxon>
        <taxon>Asterales</taxon>
        <taxon>Asteraceae</taxon>
        <taxon>Cichorioideae</taxon>
        <taxon>Cichorieae</taxon>
        <taxon>Lactucinae</taxon>
        <taxon>Lactuca</taxon>
    </lineage>
</organism>
<dbReference type="AlphaFoldDB" id="A0A9R1UC97"/>
<dbReference type="EMBL" id="NBSK02000009">
    <property type="protein sequence ID" value="KAJ0184478.1"/>
    <property type="molecule type" value="Genomic_DNA"/>
</dbReference>
<keyword evidence="2" id="KW-1185">Reference proteome</keyword>
<evidence type="ECO:0000313" key="2">
    <source>
        <dbReference type="Proteomes" id="UP000235145"/>
    </source>
</evidence>
<protein>
    <submittedName>
        <fullName evidence="1">Uncharacterized protein</fullName>
    </submittedName>
</protein>
<gene>
    <name evidence="1" type="ORF">LSAT_V11C900461930</name>
</gene>
<comment type="caution">
    <text evidence="1">The sequence shown here is derived from an EMBL/GenBank/DDBJ whole genome shotgun (WGS) entry which is preliminary data.</text>
</comment>
<sequence length="183" mass="21306">MQILIHFLSSGPISSQERRKKQVRVEQLKGKMLVMKHSDQNSPGDHSQMFFSETGKKFTEIFGDRSGFIMWGYDADKRMWVVKWKSGRIEYYEKKADFLSWTKATSTMVIKLKKNQFRIVDPKELLKFGERDICTLSNFQIIVENELFEAATKAFTGMVATVIDKKLWAGDFDQADVHLVEKH</sequence>
<proteinExistence type="predicted"/>
<name>A0A9R1UC97_LACSA</name>